<comment type="caution">
    <text evidence="3">The sequence shown here is derived from an EMBL/GenBank/DDBJ whole genome shotgun (WGS) entry which is preliminary data.</text>
</comment>
<organism evidence="3 4">
    <name type="scientific">Manganibacter manganicus</name>
    <dbReference type="NCBI Taxonomy" id="1873176"/>
    <lineage>
        <taxon>Bacteria</taxon>
        <taxon>Pseudomonadati</taxon>
        <taxon>Pseudomonadota</taxon>
        <taxon>Alphaproteobacteria</taxon>
        <taxon>Hyphomicrobiales</taxon>
        <taxon>Phyllobacteriaceae</taxon>
        <taxon>Manganibacter</taxon>
    </lineage>
</organism>
<feature type="signal peptide" evidence="2">
    <location>
        <begin position="1"/>
        <end position="21"/>
    </location>
</feature>
<evidence type="ECO:0000313" key="3">
    <source>
        <dbReference type="EMBL" id="OQM73787.1"/>
    </source>
</evidence>
<proteinExistence type="predicted"/>
<dbReference type="AlphaFoldDB" id="A0A1V8RKP0"/>
<accession>A0A1V8RKP0</accession>
<reference evidence="3 4" key="1">
    <citation type="journal article" date="2016" name="Int. J. Syst. Evol. Microbiol.">
        <title>Pseudaminobacter manganicus sp. nov., isolated from sludge of a manganese mine.</title>
        <authorList>
            <person name="Li J."/>
            <person name="Huang J."/>
            <person name="Liao S."/>
            <person name="Wang G."/>
        </authorList>
    </citation>
    <scope>NUCLEOTIDE SEQUENCE [LARGE SCALE GENOMIC DNA]</scope>
    <source>
        <strain evidence="3 4">JH-7</strain>
    </source>
</reference>
<keyword evidence="4" id="KW-1185">Reference proteome</keyword>
<dbReference type="OrthoDB" id="7870871at2"/>
<feature type="coiled-coil region" evidence="1">
    <location>
        <begin position="58"/>
        <end position="92"/>
    </location>
</feature>
<feature type="chain" id="PRO_5012551367" evidence="2">
    <location>
        <begin position="22"/>
        <end position="144"/>
    </location>
</feature>
<protein>
    <submittedName>
        <fullName evidence="3">Uncharacterized protein</fullName>
    </submittedName>
</protein>
<dbReference type="RefSeq" id="WP_080921471.1">
    <property type="nucleotide sequence ID" value="NZ_MDET01000056.1"/>
</dbReference>
<gene>
    <name evidence="3" type="ORF">BFN67_07050</name>
</gene>
<keyword evidence="1" id="KW-0175">Coiled coil</keyword>
<dbReference type="Proteomes" id="UP000191905">
    <property type="component" value="Unassembled WGS sequence"/>
</dbReference>
<evidence type="ECO:0000313" key="4">
    <source>
        <dbReference type="Proteomes" id="UP000191905"/>
    </source>
</evidence>
<keyword evidence="2" id="KW-0732">Signal</keyword>
<dbReference type="EMBL" id="MDET01000056">
    <property type="protein sequence ID" value="OQM73787.1"/>
    <property type="molecule type" value="Genomic_DNA"/>
</dbReference>
<sequence>MRLQSLAIPAVLTLAALPAHAEDTGRYRLEKSPDGYVRMDTQTGAMSICQEQSGQLVCKLAADERRAFQDEVERLQGEVKTLDRRVTKLENSLTARMESKLPTEEEFDKTMGYMERFFRRFMGIAKELEKEDQGNAGKPAPDRT</sequence>
<evidence type="ECO:0000256" key="2">
    <source>
        <dbReference type="SAM" id="SignalP"/>
    </source>
</evidence>
<evidence type="ECO:0000256" key="1">
    <source>
        <dbReference type="SAM" id="Coils"/>
    </source>
</evidence>
<dbReference type="STRING" id="1873176.BFN67_07050"/>
<name>A0A1V8RKP0_9HYPH</name>